<proteinExistence type="predicted"/>
<accession>A0A016W354</accession>
<evidence type="ECO:0000313" key="1">
    <source>
        <dbReference type="EMBL" id="EYC34045.1"/>
    </source>
</evidence>
<dbReference type="EMBL" id="JARK01001337">
    <property type="protein sequence ID" value="EYC34045.1"/>
    <property type="molecule type" value="Genomic_DNA"/>
</dbReference>
<gene>
    <name evidence="1" type="primary">Acey_s0001.g215</name>
    <name evidence="1" type="ORF">Y032_0001g215</name>
</gene>
<evidence type="ECO:0000313" key="2">
    <source>
        <dbReference type="Proteomes" id="UP000024635"/>
    </source>
</evidence>
<keyword evidence="2" id="KW-1185">Reference proteome</keyword>
<sequence length="97" mass="11134">MARAVLDARREDHELSPEDMDLQVMFDAEVIAGDGIDHVRRWLQNIDQTSRPVFLICTKLEIVKLVHFVTFGDLPQSVRTQRTQIPRNVKIIAAKLP</sequence>
<dbReference type="AlphaFoldDB" id="A0A016W354"/>
<organism evidence="1 2">
    <name type="scientific">Ancylostoma ceylanicum</name>
    <dbReference type="NCBI Taxonomy" id="53326"/>
    <lineage>
        <taxon>Eukaryota</taxon>
        <taxon>Metazoa</taxon>
        <taxon>Ecdysozoa</taxon>
        <taxon>Nematoda</taxon>
        <taxon>Chromadorea</taxon>
        <taxon>Rhabditida</taxon>
        <taxon>Rhabditina</taxon>
        <taxon>Rhabditomorpha</taxon>
        <taxon>Strongyloidea</taxon>
        <taxon>Ancylostomatidae</taxon>
        <taxon>Ancylostomatinae</taxon>
        <taxon>Ancylostoma</taxon>
    </lineage>
</organism>
<comment type="caution">
    <text evidence="1">The sequence shown here is derived from an EMBL/GenBank/DDBJ whole genome shotgun (WGS) entry which is preliminary data.</text>
</comment>
<reference evidence="2" key="1">
    <citation type="journal article" date="2015" name="Nat. Genet.">
        <title>The genome and transcriptome of the zoonotic hookworm Ancylostoma ceylanicum identify infection-specific gene families.</title>
        <authorList>
            <person name="Schwarz E.M."/>
            <person name="Hu Y."/>
            <person name="Antoshechkin I."/>
            <person name="Miller M.M."/>
            <person name="Sternberg P.W."/>
            <person name="Aroian R.V."/>
        </authorList>
    </citation>
    <scope>NUCLEOTIDE SEQUENCE</scope>
    <source>
        <strain evidence="2">HY135</strain>
    </source>
</reference>
<protein>
    <submittedName>
        <fullName evidence="1">Uncharacterized protein</fullName>
    </submittedName>
</protein>
<dbReference type="Proteomes" id="UP000024635">
    <property type="component" value="Unassembled WGS sequence"/>
</dbReference>
<name>A0A016W354_9BILA</name>